<gene>
    <name evidence="3" type="ORF">RS030_162556</name>
</gene>
<comment type="caution">
    <text evidence="3">The sequence shown here is derived from an EMBL/GenBank/DDBJ whole genome shotgun (WGS) entry which is preliminary data.</text>
</comment>
<accession>A0AAV9Y040</accession>
<organism evidence="3 4">
    <name type="scientific">Cryptosporidium xiaoi</name>
    <dbReference type="NCBI Taxonomy" id="659607"/>
    <lineage>
        <taxon>Eukaryota</taxon>
        <taxon>Sar</taxon>
        <taxon>Alveolata</taxon>
        <taxon>Apicomplexa</taxon>
        <taxon>Conoidasida</taxon>
        <taxon>Coccidia</taxon>
        <taxon>Eucoccidiorida</taxon>
        <taxon>Eimeriorina</taxon>
        <taxon>Cryptosporidiidae</taxon>
        <taxon>Cryptosporidium</taxon>
    </lineage>
</organism>
<keyword evidence="2" id="KW-0472">Membrane</keyword>
<keyword evidence="2" id="KW-1133">Transmembrane helix</keyword>
<feature type="region of interest" description="Disordered" evidence="1">
    <location>
        <begin position="531"/>
        <end position="554"/>
    </location>
</feature>
<sequence>MNVNTAKEKDILDAVRTPSLSTVSPPSNRYFDARSWEEKRDILSLRIQSPASELYLDGEFSPTTVIGSPDSVVDIRTPQVASNGANGIQCEEKLESDVNFSCKLENQSKKITRDDIQGSILPFSKRLTYTILSIFLGFVFIIAILGTLFYFETYPNLDYALFQGLEFDVENINIEFVPESEFEKMKTSVLVRINAPLSEKNIYKHSNIHFDFKDSQIEWNSLPIAKIKSPDYLNIFESDKIDILIETTSNTTNMQGISGIIQDIFTKGLTEVSVNANVGNPNYLSKRKLELVTKKFTILMPLRKLITNIQLTDITLDRETDYNSNIIFKSKVSYEYRGRIFVKNLGKIFFGVFHNGNYLGVLKIDDSEFLSGEKTDLNMYGTLNMHNFINDRKLVNTLMPSIDFGENTSHHIPIKIINLDIHGVGSSSTLLDSAVRSAKSTVNLAILPPPPLRQIPIPSITVHSVVISQDNKVKMTGVLKTTFYGYLISNNDIPKIETLHIEGILDGGGLFKISSLNNNIENIVLNDSNAKNNEKASSENIESNNNNIDNVDENLGHGETEIGYSDVVTYNTVTISPYTDRYDININLEMEFGDATHISMLNLKDNVIFANNIQILAKWSFFTGFHYNNRNIEKTQFEIEMFNFVPKVLNFVIEDSMLQAEISIRLLYIDDLSSKNNISYTGPIKISWYCNREFVSDYILSEIIVDQQTTNYLLRSTNLIPEKCSLENSDIKVEIYSS</sequence>
<proteinExistence type="predicted"/>
<evidence type="ECO:0000313" key="4">
    <source>
        <dbReference type="Proteomes" id="UP001311799"/>
    </source>
</evidence>
<feature type="transmembrane region" description="Helical" evidence="2">
    <location>
        <begin position="127"/>
        <end position="151"/>
    </location>
</feature>
<reference evidence="3 4" key="1">
    <citation type="submission" date="2023-10" db="EMBL/GenBank/DDBJ databases">
        <title>Comparative genomics analysis reveals potential genetic determinants of host preference in Cryptosporidium xiaoi.</title>
        <authorList>
            <person name="Xiao L."/>
            <person name="Li J."/>
        </authorList>
    </citation>
    <scope>NUCLEOTIDE SEQUENCE [LARGE SCALE GENOMIC DNA]</scope>
    <source>
        <strain evidence="3 4">52996</strain>
    </source>
</reference>
<evidence type="ECO:0000256" key="1">
    <source>
        <dbReference type="SAM" id="MobiDB-lite"/>
    </source>
</evidence>
<name>A0AAV9Y040_9CRYT</name>
<dbReference type="EMBL" id="JAWDEY010000007">
    <property type="protein sequence ID" value="KAK6590291.1"/>
    <property type="molecule type" value="Genomic_DNA"/>
</dbReference>
<keyword evidence="2" id="KW-0812">Transmembrane</keyword>
<evidence type="ECO:0000256" key="2">
    <source>
        <dbReference type="SAM" id="Phobius"/>
    </source>
</evidence>
<evidence type="ECO:0000313" key="3">
    <source>
        <dbReference type="EMBL" id="KAK6590291.1"/>
    </source>
</evidence>
<protein>
    <submittedName>
        <fullName evidence="3">Uncharacterized protein</fullName>
    </submittedName>
</protein>
<dbReference type="AlphaFoldDB" id="A0AAV9Y040"/>
<feature type="compositionally biased region" description="Low complexity" evidence="1">
    <location>
        <begin position="538"/>
        <end position="549"/>
    </location>
</feature>
<dbReference type="Proteomes" id="UP001311799">
    <property type="component" value="Unassembled WGS sequence"/>
</dbReference>
<keyword evidence="4" id="KW-1185">Reference proteome</keyword>